<protein>
    <submittedName>
        <fullName evidence="2">Reverse transcriptase domain-containing protein</fullName>
    </submittedName>
</protein>
<gene>
    <name evidence="2" type="ORF">Tci_017914</name>
</gene>
<keyword evidence="2" id="KW-0548">Nucleotidyltransferase</keyword>
<sequence>MQEDGSNVSSWGASKNGRSSGNNSLRDGYALSQTVPKTVDEIMVGLDVLCCLRKHSPTQNYPKEKCQGIQRGWWVQLAEENNGSIEVDTRRREGARGKDRGKDTVINMIQSWPDEKKRKSMEWEESRMREALQKTASAKEIESSEISLTEETLVNLAFLEQLVTIGGNLSKGCKVQLRSLLKKNMDVFAWEPSDMIEVPRWIIGHLSTLSHDRAILLENKDFSS</sequence>
<name>A0A6L2K983_TANCI</name>
<dbReference type="AlphaFoldDB" id="A0A6L2K983"/>
<proteinExistence type="predicted"/>
<accession>A0A6L2K983</accession>
<reference evidence="2" key="1">
    <citation type="journal article" date="2019" name="Sci. Rep.">
        <title>Draft genome of Tanacetum cinerariifolium, the natural source of mosquito coil.</title>
        <authorList>
            <person name="Yamashiro T."/>
            <person name="Shiraishi A."/>
            <person name="Satake H."/>
            <person name="Nakayama K."/>
        </authorList>
    </citation>
    <scope>NUCLEOTIDE SEQUENCE</scope>
</reference>
<keyword evidence="2" id="KW-0695">RNA-directed DNA polymerase</keyword>
<comment type="caution">
    <text evidence="2">The sequence shown here is derived from an EMBL/GenBank/DDBJ whole genome shotgun (WGS) entry which is preliminary data.</text>
</comment>
<evidence type="ECO:0000256" key="1">
    <source>
        <dbReference type="SAM" id="MobiDB-lite"/>
    </source>
</evidence>
<dbReference type="EMBL" id="BKCJ010002055">
    <property type="protein sequence ID" value="GEU45936.1"/>
    <property type="molecule type" value="Genomic_DNA"/>
</dbReference>
<evidence type="ECO:0000313" key="2">
    <source>
        <dbReference type="EMBL" id="GEU45936.1"/>
    </source>
</evidence>
<organism evidence="2">
    <name type="scientific">Tanacetum cinerariifolium</name>
    <name type="common">Dalmatian daisy</name>
    <name type="synonym">Chrysanthemum cinerariifolium</name>
    <dbReference type="NCBI Taxonomy" id="118510"/>
    <lineage>
        <taxon>Eukaryota</taxon>
        <taxon>Viridiplantae</taxon>
        <taxon>Streptophyta</taxon>
        <taxon>Embryophyta</taxon>
        <taxon>Tracheophyta</taxon>
        <taxon>Spermatophyta</taxon>
        <taxon>Magnoliopsida</taxon>
        <taxon>eudicotyledons</taxon>
        <taxon>Gunneridae</taxon>
        <taxon>Pentapetalae</taxon>
        <taxon>asterids</taxon>
        <taxon>campanulids</taxon>
        <taxon>Asterales</taxon>
        <taxon>Asteraceae</taxon>
        <taxon>Asteroideae</taxon>
        <taxon>Anthemideae</taxon>
        <taxon>Anthemidinae</taxon>
        <taxon>Tanacetum</taxon>
    </lineage>
</organism>
<keyword evidence="2" id="KW-0808">Transferase</keyword>
<dbReference type="GO" id="GO:0003964">
    <property type="term" value="F:RNA-directed DNA polymerase activity"/>
    <property type="evidence" value="ECO:0007669"/>
    <property type="project" value="UniProtKB-KW"/>
</dbReference>
<feature type="region of interest" description="Disordered" evidence="1">
    <location>
        <begin position="1"/>
        <end position="27"/>
    </location>
</feature>